<sequence length="375" mass="41393">MSDRLNLNASWYAVADGYRPVEDYYHTTSDQNGIISTQGGWPSESYVEFSKGKRLLLGWGTVDPQLSGYNFSGDSGTVFPNGYIQDFSTNVSADSSGDLTRGCFMLNNIGDVSQVNSSWAADATLPGFDYPTSASANIVPLLNLTTNTTNCGTSPYLNVTLLNSTAHENYRPYQNYSYATIWSWAPNEPRDYSPSDASSESLFRCATTNIDLSGRWVVADCSQYYYAACRANGQPYNWSITNYPISYSYANQACPDNYAFAAPRTALENSYLSQAMRESRREYDGHGACWVDFNDLDTSGCWVTGGPNATCPYNQSSSQADYLKRRVILVPTVAAIIVLIITALTIFVKAAGNRKTRKRNRKRADNGITYEGIPS</sequence>
<protein>
    <recommendedName>
        <fullName evidence="8">C-type lectin domain-containing protein</fullName>
    </recommendedName>
</protein>
<dbReference type="PANTHER" id="PTHR35518">
    <property type="entry name" value="MAINTENANCE OF TELOMOERE CAPPING"/>
    <property type="match status" value="1"/>
</dbReference>
<keyword evidence="7" id="KW-1185">Reference proteome</keyword>
<evidence type="ECO:0000256" key="3">
    <source>
        <dbReference type="ARBA" id="ARBA00022989"/>
    </source>
</evidence>
<keyword evidence="3 5" id="KW-1133">Transmembrane helix</keyword>
<evidence type="ECO:0000256" key="5">
    <source>
        <dbReference type="SAM" id="Phobius"/>
    </source>
</evidence>
<comment type="subcellular location">
    <subcellularLocation>
        <location evidence="1">Membrane</location>
    </subcellularLocation>
</comment>
<evidence type="ECO:0000313" key="6">
    <source>
        <dbReference type="EMBL" id="KAF4634952.1"/>
    </source>
</evidence>
<accession>A0A8H4RRY2</accession>
<proteinExistence type="predicted"/>
<dbReference type="GO" id="GO:0016020">
    <property type="term" value="C:membrane"/>
    <property type="evidence" value="ECO:0007669"/>
    <property type="project" value="UniProtKB-SubCell"/>
</dbReference>
<feature type="transmembrane region" description="Helical" evidence="5">
    <location>
        <begin position="328"/>
        <end position="352"/>
    </location>
</feature>
<dbReference type="OrthoDB" id="3550565at2759"/>
<keyword evidence="2 5" id="KW-0812">Transmembrane</keyword>
<evidence type="ECO:0000256" key="4">
    <source>
        <dbReference type="ARBA" id="ARBA00023136"/>
    </source>
</evidence>
<dbReference type="PANTHER" id="PTHR35518:SF2">
    <property type="entry name" value="MAINTENANCE OF TELOMERE CAPPING PROTEIN 6"/>
    <property type="match status" value="1"/>
</dbReference>
<evidence type="ECO:0000313" key="7">
    <source>
        <dbReference type="Proteomes" id="UP000566819"/>
    </source>
</evidence>
<keyword evidence="4 5" id="KW-0472">Membrane</keyword>
<evidence type="ECO:0000256" key="2">
    <source>
        <dbReference type="ARBA" id="ARBA00022692"/>
    </source>
</evidence>
<dbReference type="AlphaFoldDB" id="A0A8H4RRY2"/>
<evidence type="ECO:0008006" key="8">
    <source>
        <dbReference type="Google" id="ProtNLM"/>
    </source>
</evidence>
<evidence type="ECO:0000256" key="1">
    <source>
        <dbReference type="ARBA" id="ARBA00004370"/>
    </source>
</evidence>
<name>A0A8H4RRY2_9HELO</name>
<comment type="caution">
    <text evidence="6">The sequence shown here is derived from an EMBL/GenBank/DDBJ whole genome shotgun (WGS) entry which is preliminary data.</text>
</comment>
<reference evidence="6 7" key="1">
    <citation type="submission" date="2020-03" db="EMBL/GenBank/DDBJ databases">
        <title>Draft Genome Sequence of Cudoniella acicularis.</title>
        <authorList>
            <person name="Buettner E."/>
            <person name="Kellner H."/>
        </authorList>
    </citation>
    <scope>NUCLEOTIDE SEQUENCE [LARGE SCALE GENOMIC DNA]</scope>
    <source>
        <strain evidence="6 7">DSM 108380</strain>
    </source>
</reference>
<organism evidence="6 7">
    <name type="scientific">Cudoniella acicularis</name>
    <dbReference type="NCBI Taxonomy" id="354080"/>
    <lineage>
        <taxon>Eukaryota</taxon>
        <taxon>Fungi</taxon>
        <taxon>Dikarya</taxon>
        <taxon>Ascomycota</taxon>
        <taxon>Pezizomycotina</taxon>
        <taxon>Leotiomycetes</taxon>
        <taxon>Helotiales</taxon>
        <taxon>Tricladiaceae</taxon>
        <taxon>Cudoniella</taxon>
    </lineage>
</organism>
<dbReference type="InterPro" id="IPR051008">
    <property type="entry name" value="Telomere_Capping_Maintenance"/>
</dbReference>
<gene>
    <name evidence="6" type="ORF">G7Y89_g3161</name>
</gene>
<dbReference type="Proteomes" id="UP000566819">
    <property type="component" value="Unassembled WGS sequence"/>
</dbReference>
<dbReference type="EMBL" id="JAAMPI010000150">
    <property type="protein sequence ID" value="KAF4634952.1"/>
    <property type="molecule type" value="Genomic_DNA"/>
</dbReference>